<dbReference type="NCBIfam" id="NF005913">
    <property type="entry name" value="PRK07906.1"/>
    <property type="match status" value="1"/>
</dbReference>
<dbReference type="SUPFAM" id="SSF55031">
    <property type="entry name" value="Bacterial exopeptidase dimerisation domain"/>
    <property type="match status" value="1"/>
</dbReference>
<evidence type="ECO:0000256" key="2">
    <source>
        <dbReference type="ARBA" id="ARBA00006247"/>
    </source>
</evidence>
<keyword evidence="8" id="KW-1185">Reference proteome</keyword>
<gene>
    <name evidence="7" type="ORF">HMPREF9306_01974</name>
</gene>
<comment type="similarity">
    <text evidence="2">Belongs to the peptidase M20A family.</text>
</comment>
<dbReference type="PANTHER" id="PTHR43808:SF8">
    <property type="entry name" value="PEPTIDASE M20 DIMERISATION DOMAIN-CONTAINING PROTEIN"/>
    <property type="match status" value="1"/>
</dbReference>
<dbReference type="OrthoDB" id="7055905at2"/>
<keyword evidence="3" id="KW-0479">Metal-binding</keyword>
<dbReference type="GO" id="GO:0046872">
    <property type="term" value="F:metal ion binding"/>
    <property type="evidence" value="ECO:0007669"/>
    <property type="project" value="UniProtKB-KW"/>
</dbReference>
<accession>S2VY03</accession>
<dbReference type="Pfam" id="PF07687">
    <property type="entry name" value="M20_dimer"/>
    <property type="match status" value="1"/>
</dbReference>
<comment type="cofactor">
    <cofactor evidence="1">
        <name>Zn(2+)</name>
        <dbReference type="ChEBI" id="CHEBI:29105"/>
    </cofactor>
</comment>
<evidence type="ECO:0000313" key="7">
    <source>
        <dbReference type="EMBL" id="EPD32403.1"/>
    </source>
</evidence>
<sequence>MENTDLIELCEEAIRFTQELIRIDTSNYGDGTGPGEEEAAQYVLDRLAEVGLSGETFVAAPKRHSVVVQIAGKSRDGLLVHGHLDAVPADPHDWSVDPFSGEIKDGCIWGRGAVDMKEMVGMMLAIVRKIARDEIVPSRDLVFAFLADEEAGGWNGARWLVRNHPELFAGCNQAISEVGGYSVSLPTPDGDSKRAYLLQTAEKGFHWATIKATGTAGHGSLRNDDNAIAKLSRALTRIAEYSWPQEYVTTVRSMFDGLTEITGIDDPAQVLGLLGAAKPFVEATLSNTSNLTSLSAGDLGNVIPSVATAQIDCRFLPGHQESSLDKIRELCGDDAQLIVNKTGTAVEAPIDTPFVQEMADALSAEDPGARLVPYCMSAGTDNKSFSWLGISGYGFVPLKLPEGYEFARMFHGVDERVPVESVEFGTRVLWNLIVKTD</sequence>
<dbReference type="InterPro" id="IPR011650">
    <property type="entry name" value="Peptidase_M20_dimer"/>
</dbReference>
<dbReference type="Gene3D" id="1.10.150.900">
    <property type="match status" value="1"/>
</dbReference>
<evidence type="ECO:0000256" key="3">
    <source>
        <dbReference type="ARBA" id="ARBA00022723"/>
    </source>
</evidence>
<dbReference type="RefSeq" id="WP_016456778.1">
    <property type="nucleotide sequence ID" value="NZ_KE150269.1"/>
</dbReference>
<dbReference type="SUPFAM" id="SSF53187">
    <property type="entry name" value="Zn-dependent exopeptidases"/>
    <property type="match status" value="1"/>
</dbReference>
<dbReference type="FunFam" id="1.10.150.900:FF:000002">
    <property type="entry name" value="M20/M25/M40 family peptidase"/>
    <property type="match status" value="1"/>
</dbReference>
<keyword evidence="5" id="KW-0862">Zinc</keyword>
<protein>
    <recommendedName>
        <fullName evidence="6">Peptidase M20 dimerisation domain-containing protein</fullName>
    </recommendedName>
</protein>
<dbReference type="Proteomes" id="UP000014417">
    <property type="component" value="Unassembled WGS sequence"/>
</dbReference>
<evidence type="ECO:0000256" key="5">
    <source>
        <dbReference type="ARBA" id="ARBA00022833"/>
    </source>
</evidence>
<dbReference type="HOGENOM" id="CLU_021802_11_2_11"/>
<dbReference type="InterPro" id="IPR036264">
    <property type="entry name" value="Bact_exopeptidase_dim_dom"/>
</dbReference>
<evidence type="ECO:0000259" key="6">
    <source>
        <dbReference type="Pfam" id="PF07687"/>
    </source>
</evidence>
<dbReference type="InterPro" id="IPR050072">
    <property type="entry name" value="Peptidase_M20A"/>
</dbReference>
<organism evidence="7 8">
    <name type="scientific">Propionimicrobium lymphophilum ACS-093-V-SCH5</name>
    <dbReference type="NCBI Taxonomy" id="883161"/>
    <lineage>
        <taxon>Bacteria</taxon>
        <taxon>Bacillati</taxon>
        <taxon>Actinomycetota</taxon>
        <taxon>Actinomycetes</taxon>
        <taxon>Propionibacteriales</taxon>
        <taxon>Propionibacteriaceae</taxon>
        <taxon>Propionimicrobium</taxon>
    </lineage>
</organism>
<dbReference type="EMBL" id="AGZR01000009">
    <property type="protein sequence ID" value="EPD32403.1"/>
    <property type="molecule type" value="Genomic_DNA"/>
</dbReference>
<comment type="caution">
    <text evidence="7">The sequence shown here is derived from an EMBL/GenBank/DDBJ whole genome shotgun (WGS) entry which is preliminary data.</text>
</comment>
<evidence type="ECO:0000256" key="4">
    <source>
        <dbReference type="ARBA" id="ARBA00022801"/>
    </source>
</evidence>
<dbReference type="Gene3D" id="3.40.630.10">
    <property type="entry name" value="Zn peptidases"/>
    <property type="match status" value="1"/>
</dbReference>
<evidence type="ECO:0000256" key="1">
    <source>
        <dbReference type="ARBA" id="ARBA00001947"/>
    </source>
</evidence>
<dbReference type="AlphaFoldDB" id="S2VY03"/>
<dbReference type="Pfam" id="PF01546">
    <property type="entry name" value="Peptidase_M20"/>
    <property type="match status" value="1"/>
</dbReference>
<dbReference type="InterPro" id="IPR002933">
    <property type="entry name" value="Peptidase_M20"/>
</dbReference>
<name>S2VY03_9ACTN</name>
<evidence type="ECO:0000313" key="8">
    <source>
        <dbReference type="Proteomes" id="UP000014417"/>
    </source>
</evidence>
<dbReference type="GO" id="GO:0016787">
    <property type="term" value="F:hydrolase activity"/>
    <property type="evidence" value="ECO:0007669"/>
    <property type="project" value="UniProtKB-KW"/>
</dbReference>
<dbReference type="Gene3D" id="3.30.70.360">
    <property type="match status" value="1"/>
</dbReference>
<dbReference type="STRING" id="883161.HMPREF9306_01974"/>
<reference evidence="7 8" key="1">
    <citation type="submission" date="2013-04" db="EMBL/GenBank/DDBJ databases">
        <title>The Genome Sequence of Propionimicrobium lymphophilum ACS-093-V-SCH5.</title>
        <authorList>
            <consortium name="The Broad Institute Genomics Platform"/>
            <person name="Earl A."/>
            <person name="Ward D."/>
            <person name="Feldgarden M."/>
            <person name="Gevers D."/>
            <person name="Saerens B."/>
            <person name="Vaneechoutte M."/>
            <person name="Walker B."/>
            <person name="Young S."/>
            <person name="Zeng Q."/>
            <person name="Gargeya S."/>
            <person name="Fitzgerald M."/>
            <person name="Haas B."/>
            <person name="Abouelleil A."/>
            <person name="Allen A.W."/>
            <person name="Alvarado L."/>
            <person name="Arachchi H.M."/>
            <person name="Berlin A.M."/>
            <person name="Chapman S.B."/>
            <person name="Gainer-Dewar J."/>
            <person name="Goldberg J."/>
            <person name="Griggs A."/>
            <person name="Gujja S."/>
            <person name="Hansen M."/>
            <person name="Howarth C."/>
            <person name="Imamovic A."/>
            <person name="Ireland A."/>
            <person name="Larimer J."/>
            <person name="McCowan C."/>
            <person name="Murphy C."/>
            <person name="Pearson M."/>
            <person name="Poon T.W."/>
            <person name="Priest M."/>
            <person name="Roberts A."/>
            <person name="Saif S."/>
            <person name="Shea T."/>
            <person name="Sisk P."/>
            <person name="Sykes S."/>
            <person name="Wortman J."/>
            <person name="Nusbaum C."/>
            <person name="Birren B."/>
        </authorList>
    </citation>
    <scope>NUCLEOTIDE SEQUENCE [LARGE SCALE GENOMIC DNA]</scope>
    <source>
        <strain evidence="7 8">ACS-093-V-SCH5</strain>
    </source>
</reference>
<feature type="domain" description="Peptidase M20 dimerisation" evidence="6">
    <location>
        <begin position="200"/>
        <end position="329"/>
    </location>
</feature>
<dbReference type="PANTHER" id="PTHR43808">
    <property type="entry name" value="ACETYLORNITHINE DEACETYLASE"/>
    <property type="match status" value="1"/>
</dbReference>
<keyword evidence="4" id="KW-0378">Hydrolase</keyword>
<proteinExistence type="inferred from homology"/>